<proteinExistence type="predicted"/>
<accession>A0A081ALW9</accession>
<evidence type="ECO:0000313" key="3">
    <source>
        <dbReference type="Proteomes" id="UP000028582"/>
    </source>
</evidence>
<reference evidence="2 3" key="1">
    <citation type="submission" date="2013-11" db="EMBL/GenBank/DDBJ databases">
        <title>The Genome Sequence of Phytophthora parasitica P1976.</title>
        <authorList>
            <consortium name="The Broad Institute Genomics Platform"/>
            <person name="Russ C."/>
            <person name="Tyler B."/>
            <person name="Panabieres F."/>
            <person name="Shan W."/>
            <person name="Tripathy S."/>
            <person name="Grunwald N."/>
            <person name="Machado M."/>
            <person name="Johnson C.S."/>
            <person name="Walker B."/>
            <person name="Young S."/>
            <person name="Zeng Q."/>
            <person name="Gargeya S."/>
            <person name="Fitzgerald M."/>
            <person name="Haas B."/>
            <person name="Abouelleil A."/>
            <person name="Allen A.W."/>
            <person name="Alvarado L."/>
            <person name="Arachchi H.M."/>
            <person name="Berlin A.M."/>
            <person name="Chapman S.B."/>
            <person name="Gainer-Dewar J."/>
            <person name="Goldberg J."/>
            <person name="Griggs A."/>
            <person name="Gujja S."/>
            <person name="Hansen M."/>
            <person name="Howarth C."/>
            <person name="Imamovic A."/>
            <person name="Ireland A."/>
            <person name="Larimer J."/>
            <person name="McCowan C."/>
            <person name="Murphy C."/>
            <person name="Pearson M."/>
            <person name="Poon T.W."/>
            <person name="Priest M."/>
            <person name="Roberts A."/>
            <person name="Saif S."/>
            <person name="Shea T."/>
            <person name="Sisk P."/>
            <person name="Sykes S."/>
            <person name="Wortman J."/>
            <person name="Nusbaum C."/>
            <person name="Birren B."/>
        </authorList>
    </citation>
    <scope>NUCLEOTIDE SEQUENCE [LARGE SCALE GENOMIC DNA]</scope>
    <source>
        <strain evidence="2 3">P1976</strain>
    </source>
</reference>
<dbReference type="Proteomes" id="UP000028582">
    <property type="component" value="Unassembled WGS sequence"/>
</dbReference>
<evidence type="ECO:0000256" key="1">
    <source>
        <dbReference type="SAM" id="SignalP"/>
    </source>
</evidence>
<protein>
    <recommendedName>
        <fullName evidence="4">RxLR effector protein</fullName>
    </recommendedName>
</protein>
<comment type="caution">
    <text evidence="2">The sequence shown here is derived from an EMBL/GenBank/DDBJ whole genome shotgun (WGS) entry which is preliminary data.</text>
</comment>
<gene>
    <name evidence="2" type="ORF">F444_05489</name>
</gene>
<name>A0A081ALW9_PHYNI</name>
<organism evidence="2 3">
    <name type="scientific">Phytophthora nicotianae P1976</name>
    <dbReference type="NCBI Taxonomy" id="1317066"/>
    <lineage>
        <taxon>Eukaryota</taxon>
        <taxon>Sar</taxon>
        <taxon>Stramenopiles</taxon>
        <taxon>Oomycota</taxon>
        <taxon>Peronosporomycetes</taxon>
        <taxon>Peronosporales</taxon>
        <taxon>Peronosporaceae</taxon>
        <taxon>Phytophthora</taxon>
    </lineage>
</organism>
<keyword evidence="1" id="KW-0732">Signal</keyword>
<dbReference type="OrthoDB" id="92774at2759"/>
<dbReference type="EMBL" id="ANJA01001052">
    <property type="protein sequence ID" value="ETO79880.1"/>
    <property type="molecule type" value="Genomic_DNA"/>
</dbReference>
<feature type="signal peptide" evidence="1">
    <location>
        <begin position="1"/>
        <end position="22"/>
    </location>
</feature>
<evidence type="ECO:0008006" key="4">
    <source>
        <dbReference type="Google" id="ProtNLM"/>
    </source>
</evidence>
<sequence>MRLTEIFLAVAVVVLTSTDSLAAATASTQPGDHGATDKNRVLLSDVDQKKVGLKHLGTDHEERAAVHFPSIFSKGPIRGTFMKLRSYLLKIKSKTKWANQRRRGLKIPS</sequence>
<dbReference type="AlphaFoldDB" id="A0A081ALW9"/>
<evidence type="ECO:0000313" key="2">
    <source>
        <dbReference type="EMBL" id="ETO79880.1"/>
    </source>
</evidence>
<feature type="chain" id="PRO_5001754198" description="RxLR effector protein" evidence="1">
    <location>
        <begin position="23"/>
        <end position="109"/>
    </location>
</feature>